<evidence type="ECO:0000313" key="2">
    <source>
        <dbReference type="EMBL" id="WOO85341.1"/>
    </source>
</evidence>
<reference evidence="2" key="1">
    <citation type="submission" date="2023-10" db="EMBL/GenBank/DDBJ databases">
        <authorList>
            <person name="Noh H."/>
        </authorList>
    </citation>
    <scope>NUCLEOTIDE SEQUENCE</scope>
    <source>
        <strain evidence="2">DUCC4014</strain>
    </source>
</reference>
<dbReference type="PANTHER" id="PTHR34387:SF2">
    <property type="entry name" value="SLR1258 PROTEIN"/>
    <property type="match status" value="1"/>
</dbReference>
<sequence>MSAYPHPQATSPPTMPSFYYGAFHPSPQPAREPQPAPPVLPPPKPQYPPTEVNTSGKYSEKRTPELADVSLRIKVEGYDKAAVLREFKVSANEVVGAVVSLAPPKVAVTAGSLVDSEWPIKNPDKAIVRWSTGQLSSRSWEEIQSSETTTTTSQGGFSIISTQVGTSVEKTEYTKIRKYSTSQTLSITFHDFDALEVFVTRVTAQKNVEFDSIGWRISDAKRKDLEASVIAGAVLDARALAHKLLAPLVDAPPRLKAVEINNGGGDSRRIAYMSSAPARDYNNSRDEDEPKINFEPEPIAHEHSVNVKWVVVE</sequence>
<evidence type="ECO:0000256" key="1">
    <source>
        <dbReference type="SAM" id="MobiDB-lite"/>
    </source>
</evidence>
<name>A0AAF0YIN7_9TREE</name>
<dbReference type="GeneID" id="87812005"/>
<dbReference type="RefSeq" id="XP_062631367.1">
    <property type="nucleotide sequence ID" value="XM_062775383.1"/>
</dbReference>
<feature type="region of interest" description="Disordered" evidence="1">
    <location>
        <begin position="1"/>
        <end position="63"/>
    </location>
</feature>
<accession>A0AAF0YIN7</accession>
<protein>
    <recommendedName>
        <fullName evidence="4">SIMPL domain-containing protein</fullName>
    </recommendedName>
</protein>
<evidence type="ECO:0000313" key="3">
    <source>
        <dbReference type="Proteomes" id="UP000827549"/>
    </source>
</evidence>
<dbReference type="Proteomes" id="UP000827549">
    <property type="component" value="Chromosome 7"/>
</dbReference>
<dbReference type="InterPro" id="IPR007497">
    <property type="entry name" value="SIMPL/DUF541"/>
</dbReference>
<keyword evidence="3" id="KW-1185">Reference proteome</keyword>
<organism evidence="2 3">
    <name type="scientific">Vanrija pseudolonga</name>
    <dbReference type="NCBI Taxonomy" id="143232"/>
    <lineage>
        <taxon>Eukaryota</taxon>
        <taxon>Fungi</taxon>
        <taxon>Dikarya</taxon>
        <taxon>Basidiomycota</taxon>
        <taxon>Agaricomycotina</taxon>
        <taxon>Tremellomycetes</taxon>
        <taxon>Trichosporonales</taxon>
        <taxon>Trichosporonaceae</taxon>
        <taxon>Vanrija</taxon>
    </lineage>
</organism>
<dbReference type="InterPro" id="IPR052022">
    <property type="entry name" value="26kDa_periplasmic_antigen"/>
</dbReference>
<feature type="compositionally biased region" description="Pro residues" evidence="1">
    <location>
        <begin position="26"/>
        <end position="48"/>
    </location>
</feature>
<dbReference type="EMBL" id="CP086720">
    <property type="protein sequence ID" value="WOO85341.1"/>
    <property type="molecule type" value="Genomic_DNA"/>
</dbReference>
<dbReference type="GO" id="GO:0006974">
    <property type="term" value="P:DNA damage response"/>
    <property type="evidence" value="ECO:0007669"/>
    <property type="project" value="TreeGrafter"/>
</dbReference>
<evidence type="ECO:0008006" key="4">
    <source>
        <dbReference type="Google" id="ProtNLM"/>
    </source>
</evidence>
<proteinExistence type="predicted"/>
<dbReference type="PANTHER" id="PTHR34387">
    <property type="entry name" value="SLR1258 PROTEIN"/>
    <property type="match status" value="1"/>
</dbReference>
<dbReference type="AlphaFoldDB" id="A0AAF0YIN7"/>
<dbReference type="Pfam" id="PF04402">
    <property type="entry name" value="SIMPL"/>
    <property type="match status" value="1"/>
</dbReference>
<gene>
    <name evidence="2" type="ORF">LOC62_07G008841</name>
</gene>